<evidence type="ECO:0000313" key="3">
    <source>
        <dbReference type="Proteomes" id="UP000683428"/>
    </source>
</evidence>
<protein>
    <submittedName>
        <fullName evidence="2">Restriction endonuclease subunit S</fullName>
    </submittedName>
</protein>
<dbReference type="PANTHER" id="PTHR30408">
    <property type="entry name" value="TYPE-1 RESTRICTION ENZYME ECOKI SPECIFICITY PROTEIN"/>
    <property type="match status" value="1"/>
</dbReference>
<gene>
    <name evidence="2" type="ORF">Azoinq_09940</name>
</gene>
<dbReference type="Proteomes" id="UP000683428">
    <property type="component" value="Chromosome"/>
</dbReference>
<evidence type="ECO:0000259" key="1">
    <source>
        <dbReference type="Pfam" id="PF01420"/>
    </source>
</evidence>
<keyword evidence="3" id="KW-1185">Reference proteome</keyword>
<dbReference type="GO" id="GO:0003677">
    <property type="term" value="F:DNA binding"/>
    <property type="evidence" value="ECO:0007669"/>
    <property type="project" value="InterPro"/>
</dbReference>
<proteinExistence type="predicted"/>
<feature type="domain" description="Type I restriction modification DNA specificity" evidence="1">
    <location>
        <begin position="241"/>
        <end position="418"/>
    </location>
</feature>
<keyword evidence="2" id="KW-0378">Hydrolase</keyword>
<keyword evidence="2" id="KW-0255">Endonuclease</keyword>
<dbReference type="PANTHER" id="PTHR30408:SF12">
    <property type="entry name" value="TYPE I RESTRICTION ENZYME MJAVIII SPECIFICITY SUBUNIT"/>
    <property type="match status" value="1"/>
</dbReference>
<reference evidence="2" key="1">
    <citation type="submission" date="2020-11" db="EMBL/GenBank/DDBJ databases">
        <title>Azospira inquinata sp. nov.</title>
        <authorList>
            <person name="Moe W.M."/>
            <person name="Mikes M.C."/>
        </authorList>
    </citation>
    <scope>NUCLEOTIDE SEQUENCE</scope>
    <source>
        <strain evidence="2">Azo-3</strain>
    </source>
</reference>
<dbReference type="RefSeq" id="WP_216129505.1">
    <property type="nucleotide sequence ID" value="NZ_CP064782.1"/>
</dbReference>
<accession>A0A975SKY9</accession>
<name>A0A975SKY9_9RHOO</name>
<evidence type="ECO:0000313" key="2">
    <source>
        <dbReference type="EMBL" id="QWT48188.1"/>
    </source>
</evidence>
<dbReference type="InterPro" id="IPR000055">
    <property type="entry name" value="Restrct_endonuc_typeI_TRD"/>
</dbReference>
<keyword evidence="2" id="KW-0540">Nuclease</keyword>
<organism evidence="2 3">
    <name type="scientific">Azospira inquinata</name>
    <dbReference type="NCBI Taxonomy" id="2785627"/>
    <lineage>
        <taxon>Bacteria</taxon>
        <taxon>Pseudomonadati</taxon>
        <taxon>Pseudomonadota</taxon>
        <taxon>Betaproteobacteria</taxon>
        <taxon>Rhodocyclales</taxon>
        <taxon>Rhodocyclaceae</taxon>
        <taxon>Azospira</taxon>
    </lineage>
</organism>
<dbReference type="REBASE" id="499494">
    <property type="entry name" value="S.AspAzo3ORF9925P"/>
</dbReference>
<feature type="domain" description="Type I restriction modification DNA specificity" evidence="1">
    <location>
        <begin position="32"/>
        <end position="209"/>
    </location>
</feature>
<dbReference type="GO" id="GO:0004519">
    <property type="term" value="F:endonuclease activity"/>
    <property type="evidence" value="ECO:0007669"/>
    <property type="project" value="UniProtKB-KW"/>
</dbReference>
<dbReference type="CDD" id="cd17283">
    <property type="entry name" value="RMtype1_S_Hpy180ORF7835P_TRD2-CR2_like"/>
    <property type="match status" value="2"/>
</dbReference>
<dbReference type="AlphaFoldDB" id="A0A975SKY9"/>
<dbReference type="Pfam" id="PF01420">
    <property type="entry name" value="Methylase_S"/>
    <property type="match status" value="2"/>
</dbReference>
<dbReference type="EMBL" id="CP064782">
    <property type="protein sequence ID" value="QWT48188.1"/>
    <property type="molecule type" value="Genomic_DNA"/>
</dbReference>
<sequence>MSSKGKSAMGEDNKEKSALVPRLRFPEFREAEGWENGLLGNLSEVVRGGSPRPIDDFLTTDASGLNWLKIGDVDKEAKYVTRTAEKVRPDALSKTRVVNPGDLILSNSMSFGRPYILQVETCIHDGWIAITEIAKNTERDFLYYSISAPGSQSYFFDNAAGSGVQNLNADIIKALPISFPSTAEQQKIADCLSSLDDLITAESQKLEALMTHKKGLMQQLFPREGETEPRLRFPEFREAGEWEGKTLGDLSTVVRGGSPRPIDGFLTTATNGLNWLKIGDVGKEAKYVTRTEEKVRPEALSKTREVSPGDLILSNSMSFGRPYLMKIKSCIHDGWIAITELSELVGREYLYYFIFSPTSQSYFLNNAAGSGVLNLNAEIIRVLPVVYPLPPEQKRIVECLSSLDDLITAQSQKIAALKAHKKGLMQQLFPVLDEVPA</sequence>
<dbReference type="InterPro" id="IPR052021">
    <property type="entry name" value="Type-I_RS_S_subunit"/>
</dbReference>
<dbReference type="KEGG" id="aiq:Azoinq_09940"/>